<gene>
    <name evidence="1" type="ORF">O6H91_21G000800</name>
</gene>
<dbReference type="Proteomes" id="UP001162992">
    <property type="component" value="Chromosome 21"/>
</dbReference>
<proteinExistence type="predicted"/>
<organism evidence="1 2">
    <name type="scientific">Diphasiastrum complanatum</name>
    <name type="common">Issler's clubmoss</name>
    <name type="synonym">Lycopodium complanatum</name>
    <dbReference type="NCBI Taxonomy" id="34168"/>
    <lineage>
        <taxon>Eukaryota</taxon>
        <taxon>Viridiplantae</taxon>
        <taxon>Streptophyta</taxon>
        <taxon>Embryophyta</taxon>
        <taxon>Tracheophyta</taxon>
        <taxon>Lycopodiopsida</taxon>
        <taxon>Lycopodiales</taxon>
        <taxon>Lycopodiaceae</taxon>
        <taxon>Lycopodioideae</taxon>
        <taxon>Diphasiastrum</taxon>
    </lineage>
</organism>
<dbReference type="EMBL" id="CM055112">
    <property type="protein sequence ID" value="KAJ7516838.1"/>
    <property type="molecule type" value="Genomic_DNA"/>
</dbReference>
<reference evidence="2" key="1">
    <citation type="journal article" date="2024" name="Proc. Natl. Acad. Sci. U.S.A.">
        <title>Extraordinary preservation of gene collinearity over three hundred million years revealed in homosporous lycophytes.</title>
        <authorList>
            <person name="Li C."/>
            <person name="Wickell D."/>
            <person name="Kuo L.Y."/>
            <person name="Chen X."/>
            <person name="Nie B."/>
            <person name="Liao X."/>
            <person name="Peng D."/>
            <person name="Ji J."/>
            <person name="Jenkins J."/>
            <person name="Williams M."/>
            <person name="Shu S."/>
            <person name="Plott C."/>
            <person name="Barry K."/>
            <person name="Rajasekar S."/>
            <person name="Grimwood J."/>
            <person name="Han X."/>
            <person name="Sun S."/>
            <person name="Hou Z."/>
            <person name="He W."/>
            <person name="Dai G."/>
            <person name="Sun C."/>
            <person name="Schmutz J."/>
            <person name="Leebens-Mack J.H."/>
            <person name="Li F.W."/>
            <person name="Wang L."/>
        </authorList>
    </citation>
    <scope>NUCLEOTIDE SEQUENCE [LARGE SCALE GENOMIC DNA]</scope>
    <source>
        <strain evidence="2">cv. PW_Plant_1</strain>
    </source>
</reference>
<sequence>MEIINELVSKIKLLVCGKRSSQRKVMQLPLSFVGAAVIAILVQFYDPLHIGPLGGLPFRPHKQRVAPLKEVLRSWPKDAANQLRHAKEEFKDQVFGPESLAFDGHGRGPYTGLADGRVVRWMGEHIGWETFAVPSDKWNRVDCNQGKDKKLREKNEHICGRPLGLRFEKKTGNLYIADSYYGLLVVGPEGGIAKPVVNEVGGQPILFANDLDIHETGYIFFTDTSTRWNRRLHQMAIIEGENTGRLLRYDPSTNSTTVVLQGLHFANGVQLSADQSFLLVVETAPCRILRYWLEGSAAGSVEVFAELPGYPDNVRMNSEGQFWVAIDCCRTYSQEFLSRNPFLKNVLFRLPLPYSLIIRAISQKMYSVIALFDATGKLLKTMEDKEGEAVKLVSEVQEKDGKIWLATVFHNHISTLPYKLD</sequence>
<accession>A0ACC2AGZ3</accession>
<comment type="caution">
    <text evidence="1">The sequence shown here is derived from an EMBL/GenBank/DDBJ whole genome shotgun (WGS) entry which is preliminary data.</text>
</comment>
<evidence type="ECO:0000313" key="1">
    <source>
        <dbReference type="EMBL" id="KAJ7516838.1"/>
    </source>
</evidence>
<keyword evidence="2" id="KW-1185">Reference proteome</keyword>
<protein>
    <submittedName>
        <fullName evidence="1">Uncharacterized protein</fullName>
    </submittedName>
</protein>
<evidence type="ECO:0000313" key="2">
    <source>
        <dbReference type="Proteomes" id="UP001162992"/>
    </source>
</evidence>
<name>A0ACC2AGZ3_DIPCM</name>